<proteinExistence type="predicted"/>
<dbReference type="OrthoDB" id="9785263at2"/>
<dbReference type="eggNOG" id="COG4892">
    <property type="taxonomic scope" value="Bacteria"/>
</dbReference>
<dbReference type="SUPFAM" id="SSF55856">
    <property type="entry name" value="Cytochrome b5-like heme/steroid binding domain"/>
    <property type="match status" value="1"/>
</dbReference>
<dbReference type="InterPro" id="IPR001199">
    <property type="entry name" value="Cyt_B5-like_heme/steroid-bd"/>
</dbReference>
<dbReference type="RefSeq" id="WP_022530299.1">
    <property type="nucleotide sequence ID" value="NZ_KI271598.1"/>
</dbReference>
<accession>U4TM02</accession>
<gene>
    <name evidence="2" type="ORF">L248_0967</name>
</gene>
<evidence type="ECO:0000259" key="1">
    <source>
        <dbReference type="SMART" id="SM01117"/>
    </source>
</evidence>
<protein>
    <recommendedName>
        <fullName evidence="1">Cytochrome b5 heme-binding domain-containing protein</fullName>
    </recommendedName>
</protein>
<dbReference type="InterPro" id="IPR036400">
    <property type="entry name" value="Cyt_B5-like_heme/steroid_sf"/>
</dbReference>
<dbReference type="EMBL" id="KI271598">
    <property type="protein sequence ID" value="ERL64425.1"/>
    <property type="molecule type" value="Genomic_DNA"/>
</dbReference>
<sequence>MAEKTFTKEELAQYDGIDGRKAYVAIDGTVYDVTNVKQWTDGYHHGHDAGEDLSAVIDHSPHKHTVLEHLPVVGKYTG</sequence>
<feature type="domain" description="Cytochrome b5 heme-binding" evidence="1">
    <location>
        <begin position="6"/>
        <end position="77"/>
    </location>
</feature>
<dbReference type="Pfam" id="PF00173">
    <property type="entry name" value="Cyt-b5"/>
    <property type="match status" value="1"/>
</dbReference>
<organism evidence="2 3">
    <name type="scientific">Schleiferilactobacillus shenzhenensis LY-73</name>
    <dbReference type="NCBI Taxonomy" id="1231336"/>
    <lineage>
        <taxon>Bacteria</taxon>
        <taxon>Bacillati</taxon>
        <taxon>Bacillota</taxon>
        <taxon>Bacilli</taxon>
        <taxon>Lactobacillales</taxon>
        <taxon>Lactobacillaceae</taxon>
        <taxon>Schleiferilactobacillus</taxon>
    </lineage>
</organism>
<name>U4TM02_9LACO</name>
<dbReference type="HOGENOM" id="CLU_178322_0_0_9"/>
<evidence type="ECO:0000313" key="2">
    <source>
        <dbReference type="EMBL" id="ERL64425.1"/>
    </source>
</evidence>
<dbReference type="AlphaFoldDB" id="U4TM02"/>
<keyword evidence="3" id="KW-1185">Reference proteome</keyword>
<dbReference type="SMART" id="SM01117">
    <property type="entry name" value="Cyt-b5"/>
    <property type="match status" value="1"/>
</dbReference>
<dbReference type="Proteomes" id="UP000030647">
    <property type="component" value="Unassembled WGS sequence"/>
</dbReference>
<reference evidence="3" key="1">
    <citation type="journal article" date="2013" name="Genome Announc.">
        <title>Whole-Genome Sequencing of Lactobacillus shenzhenensis Strain LY-73T.</title>
        <authorList>
            <person name="Lin Z."/>
            <person name="Liu Z."/>
            <person name="Yang R."/>
            <person name="Zou Y."/>
            <person name="Wan D."/>
            <person name="Chen J."/>
            <person name="Guo M."/>
            <person name="Zhao J."/>
            <person name="Fang C."/>
            <person name="Yang R."/>
            <person name="Liu F."/>
        </authorList>
    </citation>
    <scope>NUCLEOTIDE SEQUENCE [LARGE SCALE GENOMIC DNA]</scope>
    <source>
        <strain evidence="3">LY-73</strain>
    </source>
</reference>
<evidence type="ECO:0000313" key="3">
    <source>
        <dbReference type="Proteomes" id="UP000030647"/>
    </source>
</evidence>
<dbReference type="STRING" id="1231336.L248_0967"/>
<dbReference type="Gene3D" id="3.10.120.10">
    <property type="entry name" value="Cytochrome b5-like heme/steroid binding domain"/>
    <property type="match status" value="1"/>
</dbReference>